<dbReference type="KEGG" id="sus:Acid_7417"/>
<dbReference type="STRING" id="234267.Acid_7417"/>
<dbReference type="GO" id="GO:0005886">
    <property type="term" value="C:plasma membrane"/>
    <property type="evidence" value="ECO:0007669"/>
    <property type="project" value="UniProtKB-SubCell"/>
</dbReference>
<evidence type="ECO:0000256" key="7">
    <source>
        <dbReference type="ARBA" id="ARBA00023136"/>
    </source>
</evidence>
<comment type="subcellular location">
    <subcellularLocation>
        <location evidence="1">Cell membrane</location>
        <topology evidence="1">Multi-pass membrane protein</topology>
    </subcellularLocation>
</comment>
<feature type="transmembrane region" description="Helical" evidence="8">
    <location>
        <begin position="93"/>
        <end position="112"/>
    </location>
</feature>
<organism evidence="9">
    <name type="scientific">Solibacter usitatus (strain Ellin6076)</name>
    <dbReference type="NCBI Taxonomy" id="234267"/>
    <lineage>
        <taxon>Bacteria</taxon>
        <taxon>Pseudomonadati</taxon>
        <taxon>Acidobacteriota</taxon>
        <taxon>Terriglobia</taxon>
        <taxon>Bryobacterales</taxon>
        <taxon>Solibacteraceae</taxon>
        <taxon>Candidatus Solibacter</taxon>
    </lineage>
</organism>
<dbReference type="eggNOG" id="COG1807">
    <property type="taxonomic scope" value="Bacteria"/>
</dbReference>
<protein>
    <submittedName>
        <fullName evidence="9">Uncharacterized protein</fullName>
    </submittedName>
</protein>
<evidence type="ECO:0000256" key="3">
    <source>
        <dbReference type="ARBA" id="ARBA00022676"/>
    </source>
</evidence>
<feature type="transmembrane region" description="Helical" evidence="8">
    <location>
        <begin position="168"/>
        <end position="185"/>
    </location>
</feature>
<sequence precursor="true">MASAVLTLLSIFFGAAFTLATAFALGLILLRKTPAPPEIVLGAGAAVESLLVFLLLLGNLAHWGVFLAIGAAAMVAARCWHGPLLKDPVSVPRVAWIVFAAYGAWYFVNALAPETLADGITYHLGLPAEYLRLHGFPDSVTFYGMLPQGMEMLYTVAFAFGRHSAAKLVEFTFFLATIPLIFRVGRRLGASDLASTVAAVFYFCAPVVGLTGSSSYTDAAGVFFLMAALYLLLLREDRYLLLAGVLAGFCYAIKLPGLIVPAGAVLLLAAQRRWRAAMLVAAGAALVIAPWMVRDLAITGNPVAPMMSSVFTNPYFHAATDRELAADLRSLGGIAPAHVPWELAFGDHLTGTFGPLLFALPLGLLALNKREGRLLCAGVLVFVLPWLTNTGARFLMPAMMLAALALGMSLPRPLAWAAIGIQAVLCWPHVLGAWETRYSFRLHEFPIAAALRIESESAYCKRRFDEYNVAKMVEKATPPDSRILALMTVASAYLDRDVAVTWQSAETDRLLDTLRLASLYSTTPTFDWKASWPEQAMRTLRFRMPAAYDGEWDINEVRLFSGDDRVFNSPQWTLAGWPNRWEAPLAFDGNLATRWRTWETVRAGMYLDIELGNPQRLSSAVLVTHTPVFRVPLEVYGQDVKGRWHLLTRDPQAIPRPPQDLRLEAARALRASGFRYLLAPTGSGGNAAIGNVLVGHEAEWGLERVGDAGRFYLFHVR</sequence>
<dbReference type="AlphaFoldDB" id="Q01PU4"/>
<dbReference type="EMBL" id="CP000473">
    <property type="protein sequence ID" value="ABJ88326.1"/>
    <property type="molecule type" value="Genomic_DNA"/>
</dbReference>
<dbReference type="OrthoDB" id="9785476at2"/>
<evidence type="ECO:0000256" key="8">
    <source>
        <dbReference type="SAM" id="Phobius"/>
    </source>
</evidence>
<keyword evidence="3" id="KW-0328">Glycosyltransferase</keyword>
<evidence type="ECO:0000256" key="6">
    <source>
        <dbReference type="ARBA" id="ARBA00022989"/>
    </source>
</evidence>
<keyword evidence="4" id="KW-0808">Transferase</keyword>
<evidence type="ECO:0000256" key="2">
    <source>
        <dbReference type="ARBA" id="ARBA00022475"/>
    </source>
</evidence>
<feature type="transmembrane region" description="Helical" evidence="8">
    <location>
        <begin position="374"/>
        <end position="394"/>
    </location>
</feature>
<dbReference type="GO" id="GO:0009103">
    <property type="term" value="P:lipopolysaccharide biosynthetic process"/>
    <property type="evidence" value="ECO:0007669"/>
    <property type="project" value="UniProtKB-ARBA"/>
</dbReference>
<dbReference type="PANTHER" id="PTHR33908">
    <property type="entry name" value="MANNOSYLTRANSFERASE YKCB-RELATED"/>
    <property type="match status" value="1"/>
</dbReference>
<name>Q01PU4_SOLUE</name>
<feature type="transmembrane region" description="Helical" evidence="8">
    <location>
        <begin position="276"/>
        <end position="293"/>
    </location>
</feature>
<keyword evidence="7 8" id="KW-0472">Membrane</keyword>
<feature type="transmembrane region" description="Helical" evidence="8">
    <location>
        <begin position="6"/>
        <end position="30"/>
    </location>
</feature>
<evidence type="ECO:0000256" key="4">
    <source>
        <dbReference type="ARBA" id="ARBA00022679"/>
    </source>
</evidence>
<dbReference type="GO" id="GO:0016763">
    <property type="term" value="F:pentosyltransferase activity"/>
    <property type="evidence" value="ECO:0007669"/>
    <property type="project" value="TreeGrafter"/>
</dbReference>
<reference evidence="9" key="1">
    <citation type="submission" date="2006-10" db="EMBL/GenBank/DDBJ databases">
        <title>Complete sequence of Solibacter usitatus Ellin6076.</title>
        <authorList>
            <consortium name="US DOE Joint Genome Institute"/>
            <person name="Copeland A."/>
            <person name="Lucas S."/>
            <person name="Lapidus A."/>
            <person name="Barry K."/>
            <person name="Detter J.C."/>
            <person name="Glavina del Rio T."/>
            <person name="Hammon N."/>
            <person name="Israni S."/>
            <person name="Dalin E."/>
            <person name="Tice H."/>
            <person name="Pitluck S."/>
            <person name="Thompson L.S."/>
            <person name="Brettin T."/>
            <person name="Bruce D."/>
            <person name="Han C."/>
            <person name="Tapia R."/>
            <person name="Gilna P."/>
            <person name="Schmutz J."/>
            <person name="Larimer F."/>
            <person name="Land M."/>
            <person name="Hauser L."/>
            <person name="Kyrpides N."/>
            <person name="Mikhailova N."/>
            <person name="Janssen P.H."/>
            <person name="Kuske C.R."/>
            <person name="Richardson P."/>
        </authorList>
    </citation>
    <scope>NUCLEOTIDE SEQUENCE</scope>
    <source>
        <strain evidence="9">Ellin6076</strain>
    </source>
</reference>
<gene>
    <name evidence="9" type="ordered locus">Acid_7417</name>
</gene>
<feature type="transmembrane region" description="Helical" evidence="8">
    <location>
        <begin position="349"/>
        <end position="367"/>
    </location>
</feature>
<evidence type="ECO:0000313" key="9">
    <source>
        <dbReference type="EMBL" id="ABJ88326.1"/>
    </source>
</evidence>
<feature type="transmembrane region" description="Helical" evidence="8">
    <location>
        <begin position="239"/>
        <end position="269"/>
    </location>
</feature>
<evidence type="ECO:0000256" key="1">
    <source>
        <dbReference type="ARBA" id="ARBA00004651"/>
    </source>
</evidence>
<dbReference type="InParanoid" id="Q01PU4"/>
<keyword evidence="5 8" id="KW-0812">Transmembrane</keyword>
<proteinExistence type="predicted"/>
<dbReference type="HOGENOM" id="CLU_389740_0_0_0"/>
<keyword evidence="6 8" id="KW-1133">Transmembrane helix</keyword>
<keyword evidence="2" id="KW-1003">Cell membrane</keyword>
<evidence type="ECO:0000256" key="5">
    <source>
        <dbReference type="ARBA" id="ARBA00022692"/>
    </source>
</evidence>
<feature type="transmembrane region" description="Helical" evidence="8">
    <location>
        <begin position="191"/>
        <end position="209"/>
    </location>
</feature>
<dbReference type="InterPro" id="IPR050297">
    <property type="entry name" value="LipidA_mod_glycosyltrf_83"/>
</dbReference>
<dbReference type="PANTHER" id="PTHR33908:SF11">
    <property type="entry name" value="MEMBRANE PROTEIN"/>
    <property type="match status" value="1"/>
</dbReference>
<accession>Q01PU4</accession>